<dbReference type="OrthoDB" id="5976811at2759"/>
<dbReference type="Gene3D" id="4.10.40.20">
    <property type="match status" value="1"/>
</dbReference>
<dbReference type="Proteomes" id="UP000326759">
    <property type="component" value="Unassembled WGS sequence"/>
</dbReference>
<keyword evidence="3" id="KW-1185">Reference proteome</keyword>
<reference evidence="2 3" key="1">
    <citation type="journal article" date="2019" name="PLoS Biol.">
        <title>Sex chromosomes control vertical transmission of feminizing Wolbachia symbionts in an isopod.</title>
        <authorList>
            <person name="Becking T."/>
            <person name="Chebbi M.A."/>
            <person name="Giraud I."/>
            <person name="Moumen B."/>
            <person name="Laverre T."/>
            <person name="Caubet Y."/>
            <person name="Peccoud J."/>
            <person name="Gilbert C."/>
            <person name="Cordaux R."/>
        </authorList>
    </citation>
    <scope>NUCLEOTIDE SEQUENCE [LARGE SCALE GENOMIC DNA]</scope>
    <source>
        <strain evidence="2">ANa2</strain>
        <tissue evidence="2">Whole body excluding digestive tract and cuticle</tissue>
    </source>
</reference>
<dbReference type="AlphaFoldDB" id="A0A5N5SR88"/>
<dbReference type="EMBL" id="SEYY01021286">
    <property type="protein sequence ID" value="KAB7496517.1"/>
    <property type="molecule type" value="Genomic_DNA"/>
</dbReference>
<name>A0A5N5SR88_9CRUS</name>
<feature type="chain" id="PRO_5024320898" evidence="1">
    <location>
        <begin position="19"/>
        <end position="96"/>
    </location>
</feature>
<gene>
    <name evidence="2" type="ORF">Anas_12729</name>
</gene>
<accession>A0A5N5SR88</accession>
<organism evidence="2 3">
    <name type="scientific">Armadillidium nasatum</name>
    <dbReference type="NCBI Taxonomy" id="96803"/>
    <lineage>
        <taxon>Eukaryota</taxon>
        <taxon>Metazoa</taxon>
        <taxon>Ecdysozoa</taxon>
        <taxon>Arthropoda</taxon>
        <taxon>Crustacea</taxon>
        <taxon>Multicrustacea</taxon>
        <taxon>Malacostraca</taxon>
        <taxon>Eumalacostraca</taxon>
        <taxon>Peracarida</taxon>
        <taxon>Isopoda</taxon>
        <taxon>Oniscidea</taxon>
        <taxon>Crinocheta</taxon>
        <taxon>Armadillidiidae</taxon>
        <taxon>Armadillidium</taxon>
    </lineage>
</organism>
<feature type="signal peptide" evidence="1">
    <location>
        <begin position="1"/>
        <end position="18"/>
    </location>
</feature>
<protein>
    <submittedName>
        <fullName evidence="2">Uncharacterized protein</fullName>
    </submittedName>
</protein>
<sequence length="96" mass="10536">MKFLFLIILILNIVGIFSLRCKHCDSRNVLIILRINAHGELVHLTHVPVVMHGPGEKCGGTWNWDGYCAKGLKCIPLPGSQATVEPFSPRGKCASP</sequence>
<evidence type="ECO:0000313" key="2">
    <source>
        <dbReference type="EMBL" id="KAB7496517.1"/>
    </source>
</evidence>
<comment type="caution">
    <text evidence="2">The sequence shown here is derived from an EMBL/GenBank/DDBJ whole genome shotgun (WGS) entry which is preliminary data.</text>
</comment>
<proteinExistence type="predicted"/>
<evidence type="ECO:0000313" key="3">
    <source>
        <dbReference type="Proteomes" id="UP000326759"/>
    </source>
</evidence>
<keyword evidence="1" id="KW-0732">Signal</keyword>
<evidence type="ECO:0000256" key="1">
    <source>
        <dbReference type="SAM" id="SignalP"/>
    </source>
</evidence>